<keyword evidence="3" id="KW-1185">Reference proteome</keyword>
<dbReference type="Proteomes" id="UP000245207">
    <property type="component" value="Unassembled WGS sequence"/>
</dbReference>
<feature type="compositionally biased region" description="Basic and acidic residues" evidence="1">
    <location>
        <begin position="1"/>
        <end position="25"/>
    </location>
</feature>
<name>A0A2U1PPY6_ARTAN</name>
<feature type="region of interest" description="Disordered" evidence="1">
    <location>
        <begin position="1"/>
        <end position="31"/>
    </location>
</feature>
<dbReference type="OrthoDB" id="413361at2759"/>
<sequence length="805" mass="90163">MSKPVDEFSSRHSDSDADESNHEDAQFEAFTVSSPEELKKCYERFQHLLSQLEAHGSPVSTEDANHKFLRVFEQDLKGNSKSSSSAANVAFVGQGKTSTNRVSSGSFNPGSYASSYNNIKERDNPVGFADEPMAAALPAPSSPESTTSIVSCLQSEEFVYDQYFVQNVVSQKRKGSTIVEKAFQGKYTCYNGTQSAETLPLSNCEGVKFFLESSIGSQRCLLGLEVVNSLQGVVLEGKQGHKKTDKGTGGFGFFGRAIDEEAKTQHKVVFRVLKNKGRLIDSNGSSLVGFRLCMGVSSVFRIRASGLLITRSTRVLEVSGFSEHQGCRFLICKVFGFTKTGLQYRQGFRLQGKKKFGDVRFISQGYQNKQRVAEKKVQDLLRLQGFLSYKKYVVKIKYDKGYFKNRWGNVGQVACSQEVQNQDLIDYHSARDREQHLARELYRHRENSNEAAFAVAAVEKINKDESLTFNDTVACEVISKWKSGLKEDMDIRSDVYVLSNGCRKSSDDSDDYYCEYTPAKGNILGMEIIRDQSGNTLRGSQSRVHNRKLVQTLLEGHSILSLEGSLSGDCDVEKNGSIMDYRQTFDHGLQTDVQVFVDFDYTMGRSITVMGRSITRYGFMMQGCAGSSEAMMLHMEALSTTEAAYMTIKEAAKEAIWLKGLSTESSAELRLVAGIATSAWMKAHPYPRFQCWLKLLHIGPNPGEMLSNLKTSHSVNTYDMRDPIVPSLCSFPSSQFAFMEKYQQHQFPITSEDEVLQVYSPPFIFPNTSESNCFSEWDSNSSPSLDFTVDQDDSDYYFKVNNSFF</sequence>
<gene>
    <name evidence="2" type="ORF">CTI12_AA127040</name>
</gene>
<comment type="caution">
    <text evidence="2">The sequence shown here is derived from an EMBL/GenBank/DDBJ whole genome shotgun (WGS) entry which is preliminary data.</text>
</comment>
<proteinExistence type="predicted"/>
<evidence type="ECO:0000256" key="1">
    <source>
        <dbReference type="SAM" id="MobiDB-lite"/>
    </source>
</evidence>
<evidence type="ECO:0000313" key="2">
    <source>
        <dbReference type="EMBL" id="PWA87821.1"/>
    </source>
</evidence>
<accession>A0A2U1PPY6</accession>
<dbReference type="AlphaFoldDB" id="A0A2U1PPY6"/>
<evidence type="ECO:0000313" key="3">
    <source>
        <dbReference type="Proteomes" id="UP000245207"/>
    </source>
</evidence>
<organism evidence="2 3">
    <name type="scientific">Artemisia annua</name>
    <name type="common">Sweet wormwood</name>
    <dbReference type="NCBI Taxonomy" id="35608"/>
    <lineage>
        <taxon>Eukaryota</taxon>
        <taxon>Viridiplantae</taxon>
        <taxon>Streptophyta</taxon>
        <taxon>Embryophyta</taxon>
        <taxon>Tracheophyta</taxon>
        <taxon>Spermatophyta</taxon>
        <taxon>Magnoliopsida</taxon>
        <taxon>eudicotyledons</taxon>
        <taxon>Gunneridae</taxon>
        <taxon>Pentapetalae</taxon>
        <taxon>asterids</taxon>
        <taxon>campanulids</taxon>
        <taxon>Asterales</taxon>
        <taxon>Asteraceae</taxon>
        <taxon>Asteroideae</taxon>
        <taxon>Anthemideae</taxon>
        <taxon>Artemisiinae</taxon>
        <taxon>Artemisia</taxon>
    </lineage>
</organism>
<protein>
    <submittedName>
        <fullName evidence="2">WRKY7</fullName>
    </submittedName>
</protein>
<reference evidence="2 3" key="1">
    <citation type="journal article" date="2018" name="Mol. Plant">
        <title>The genome of Artemisia annua provides insight into the evolution of Asteraceae family and artemisinin biosynthesis.</title>
        <authorList>
            <person name="Shen Q."/>
            <person name="Zhang L."/>
            <person name="Liao Z."/>
            <person name="Wang S."/>
            <person name="Yan T."/>
            <person name="Shi P."/>
            <person name="Liu M."/>
            <person name="Fu X."/>
            <person name="Pan Q."/>
            <person name="Wang Y."/>
            <person name="Lv Z."/>
            <person name="Lu X."/>
            <person name="Zhang F."/>
            <person name="Jiang W."/>
            <person name="Ma Y."/>
            <person name="Chen M."/>
            <person name="Hao X."/>
            <person name="Li L."/>
            <person name="Tang Y."/>
            <person name="Lv G."/>
            <person name="Zhou Y."/>
            <person name="Sun X."/>
            <person name="Brodelius P.E."/>
            <person name="Rose J.K.C."/>
            <person name="Tang K."/>
        </authorList>
    </citation>
    <scope>NUCLEOTIDE SEQUENCE [LARGE SCALE GENOMIC DNA]</scope>
    <source>
        <strain evidence="3">cv. Huhao1</strain>
        <tissue evidence="2">Leaf</tissue>
    </source>
</reference>
<dbReference type="EMBL" id="PKPP01000874">
    <property type="protein sequence ID" value="PWA87821.1"/>
    <property type="molecule type" value="Genomic_DNA"/>
</dbReference>